<reference evidence="4" key="1">
    <citation type="journal article" date="2019" name="Int. J. Syst. Evol. Microbiol.">
        <title>The Global Catalogue of Microorganisms (GCM) 10K type strain sequencing project: providing services to taxonomists for standard genome sequencing and annotation.</title>
        <authorList>
            <consortium name="The Broad Institute Genomics Platform"/>
            <consortium name="The Broad Institute Genome Sequencing Center for Infectious Disease"/>
            <person name="Wu L."/>
            <person name="Ma J."/>
        </authorList>
    </citation>
    <scope>NUCLEOTIDE SEQUENCE [LARGE SCALE GENOMIC DNA]</scope>
    <source>
        <strain evidence="4">JCM 15478</strain>
    </source>
</reference>
<dbReference type="Proteomes" id="UP001500016">
    <property type="component" value="Unassembled WGS sequence"/>
</dbReference>
<protein>
    <recommendedName>
        <fullName evidence="5">Integral membrane protein</fullName>
    </recommendedName>
</protein>
<dbReference type="SUPFAM" id="SSF103481">
    <property type="entry name" value="Multidrug resistance efflux transporter EmrE"/>
    <property type="match status" value="1"/>
</dbReference>
<evidence type="ECO:0000313" key="4">
    <source>
        <dbReference type="Proteomes" id="UP001500016"/>
    </source>
</evidence>
<feature type="transmembrane region" description="Helical" evidence="2">
    <location>
        <begin position="71"/>
        <end position="90"/>
    </location>
</feature>
<feature type="compositionally biased region" description="Low complexity" evidence="1">
    <location>
        <begin position="344"/>
        <end position="355"/>
    </location>
</feature>
<feature type="transmembrane region" description="Helical" evidence="2">
    <location>
        <begin position="6"/>
        <end position="24"/>
    </location>
</feature>
<proteinExistence type="predicted"/>
<dbReference type="EMBL" id="BAAAPE010000002">
    <property type="protein sequence ID" value="GAA2067934.1"/>
    <property type="molecule type" value="Genomic_DNA"/>
</dbReference>
<gene>
    <name evidence="3" type="ORF">GCM10009801_15810</name>
</gene>
<organism evidence="3 4">
    <name type="scientific">Streptomyces albiaxialis</name>
    <dbReference type="NCBI Taxonomy" id="329523"/>
    <lineage>
        <taxon>Bacteria</taxon>
        <taxon>Bacillati</taxon>
        <taxon>Actinomycetota</taxon>
        <taxon>Actinomycetes</taxon>
        <taxon>Kitasatosporales</taxon>
        <taxon>Streptomycetaceae</taxon>
        <taxon>Streptomyces</taxon>
    </lineage>
</organism>
<feature type="region of interest" description="Disordered" evidence="1">
    <location>
        <begin position="284"/>
        <end position="390"/>
    </location>
</feature>
<feature type="compositionally biased region" description="Low complexity" evidence="1">
    <location>
        <begin position="300"/>
        <end position="318"/>
    </location>
</feature>
<feature type="transmembrane region" description="Helical" evidence="2">
    <location>
        <begin position="163"/>
        <end position="183"/>
    </location>
</feature>
<feature type="transmembrane region" description="Helical" evidence="2">
    <location>
        <begin position="97"/>
        <end position="118"/>
    </location>
</feature>
<feature type="transmembrane region" description="Helical" evidence="2">
    <location>
        <begin position="195"/>
        <end position="214"/>
    </location>
</feature>
<evidence type="ECO:0000256" key="2">
    <source>
        <dbReference type="SAM" id="Phobius"/>
    </source>
</evidence>
<evidence type="ECO:0000256" key="1">
    <source>
        <dbReference type="SAM" id="MobiDB-lite"/>
    </source>
</evidence>
<dbReference type="RefSeq" id="WP_344525446.1">
    <property type="nucleotide sequence ID" value="NZ_BAAAPE010000002.1"/>
</dbReference>
<feature type="transmembrane region" description="Helical" evidence="2">
    <location>
        <begin position="130"/>
        <end position="151"/>
    </location>
</feature>
<keyword evidence="4" id="KW-1185">Reference proteome</keyword>
<evidence type="ECO:0008006" key="5">
    <source>
        <dbReference type="Google" id="ProtNLM"/>
    </source>
</evidence>
<keyword evidence="2" id="KW-0812">Transmembrane</keyword>
<feature type="compositionally biased region" description="Low complexity" evidence="1">
    <location>
        <begin position="363"/>
        <end position="379"/>
    </location>
</feature>
<dbReference type="InterPro" id="IPR037185">
    <property type="entry name" value="EmrE-like"/>
</dbReference>
<keyword evidence="2" id="KW-0472">Membrane</keyword>
<sequence>MSPLSLSVLLSLVSALCYASAAIVQERIAATTAPSKLGLLRSGRWWLAVVLQGAGALLHVVALGLGPLTVVQPLGVLTLVLAAPMAALLVKRPVSAASWRGIALVSAGLAGILLLTGSDGSGSLDSEQQFALGATVLAVVGVLAVAGRAVLGMRRGGGRGPALRSVSLALAAGIAYGAASVFVKTAAEEWDASTLLAAVPLLALIGVLAAAGLATSQASYRGGGLAAPLATTTVANPVVAAAAGIALLGEGFRYGTTGALAALGAGALAAWGLVLLATDSARQRRAPSAPPATPAPVPAPATAVPTPGPGPATATATAVRSAVGPDSGAGASSPVVIPAPPSAPFSTGSPKSTAAPAPPAPAPAGSSSRHAKALLAALAPPEARHRGCPR</sequence>
<dbReference type="PANTHER" id="PTHR40761">
    <property type="entry name" value="CONSERVED INTEGRAL MEMBRANE ALANINE VALINE AND LEUCINE RICH PROTEIN-RELATED"/>
    <property type="match status" value="1"/>
</dbReference>
<comment type="caution">
    <text evidence="3">The sequence shown here is derived from an EMBL/GenBank/DDBJ whole genome shotgun (WGS) entry which is preliminary data.</text>
</comment>
<feature type="transmembrane region" description="Helical" evidence="2">
    <location>
        <begin position="226"/>
        <end position="248"/>
    </location>
</feature>
<keyword evidence="2" id="KW-1133">Transmembrane helix</keyword>
<feature type="compositionally biased region" description="Pro residues" evidence="1">
    <location>
        <begin position="288"/>
        <end position="299"/>
    </location>
</feature>
<dbReference type="NCBIfam" id="NF038012">
    <property type="entry name" value="DMT_1"/>
    <property type="match status" value="1"/>
</dbReference>
<feature type="transmembrane region" description="Helical" evidence="2">
    <location>
        <begin position="254"/>
        <end position="277"/>
    </location>
</feature>
<accession>A0ABP5HB09</accession>
<name>A0ABP5HB09_9ACTN</name>
<feature type="transmembrane region" description="Helical" evidence="2">
    <location>
        <begin position="45"/>
        <end position="65"/>
    </location>
</feature>
<dbReference type="PANTHER" id="PTHR40761:SF1">
    <property type="entry name" value="CONSERVED INTEGRAL MEMBRANE ALANINE VALINE AND LEUCINE RICH PROTEIN-RELATED"/>
    <property type="match status" value="1"/>
</dbReference>
<evidence type="ECO:0000313" key="3">
    <source>
        <dbReference type="EMBL" id="GAA2067934.1"/>
    </source>
</evidence>